<dbReference type="AlphaFoldDB" id="A0A439DC95"/>
<dbReference type="PANTHER" id="PTHR10622">
    <property type="entry name" value="HET DOMAIN-CONTAINING PROTEIN"/>
    <property type="match status" value="1"/>
</dbReference>
<dbReference type="STRING" id="363999.A0A439DC95"/>
<reference evidence="2 3" key="1">
    <citation type="submission" date="2018-12" db="EMBL/GenBank/DDBJ databases">
        <title>Draft genome sequence of Xylaria grammica IHI A82.</title>
        <authorList>
            <person name="Buettner E."/>
            <person name="Kellner H."/>
        </authorList>
    </citation>
    <scope>NUCLEOTIDE SEQUENCE [LARGE SCALE GENOMIC DNA]</scope>
    <source>
        <strain evidence="2 3">IHI A82</strain>
    </source>
</reference>
<dbReference type="PANTHER" id="PTHR10622:SF10">
    <property type="entry name" value="HET DOMAIN-CONTAINING PROTEIN"/>
    <property type="match status" value="1"/>
</dbReference>
<feature type="domain" description="DUF8212" evidence="1">
    <location>
        <begin position="224"/>
        <end position="284"/>
    </location>
</feature>
<dbReference type="EMBL" id="RYZI01000062">
    <property type="protein sequence ID" value="RWA12025.1"/>
    <property type="molecule type" value="Genomic_DNA"/>
</dbReference>
<evidence type="ECO:0000313" key="3">
    <source>
        <dbReference type="Proteomes" id="UP000286045"/>
    </source>
</evidence>
<gene>
    <name evidence="2" type="ORF">EKO27_g3062</name>
</gene>
<protein>
    <recommendedName>
        <fullName evidence="1">DUF8212 domain-containing protein</fullName>
    </recommendedName>
</protein>
<name>A0A439DC95_9PEZI</name>
<keyword evidence="3" id="KW-1185">Reference proteome</keyword>
<evidence type="ECO:0000259" key="1">
    <source>
        <dbReference type="Pfam" id="PF26640"/>
    </source>
</evidence>
<organism evidence="2 3">
    <name type="scientific">Xylaria grammica</name>
    <dbReference type="NCBI Taxonomy" id="363999"/>
    <lineage>
        <taxon>Eukaryota</taxon>
        <taxon>Fungi</taxon>
        <taxon>Dikarya</taxon>
        <taxon>Ascomycota</taxon>
        <taxon>Pezizomycotina</taxon>
        <taxon>Sordariomycetes</taxon>
        <taxon>Xylariomycetidae</taxon>
        <taxon>Xylariales</taxon>
        <taxon>Xylariaceae</taxon>
        <taxon>Xylaria</taxon>
    </lineage>
</organism>
<dbReference type="InterPro" id="IPR058525">
    <property type="entry name" value="DUF8212"/>
</dbReference>
<accession>A0A439DC95</accession>
<dbReference type="Proteomes" id="UP000286045">
    <property type="component" value="Unassembled WGS sequence"/>
</dbReference>
<dbReference type="Pfam" id="PF26640">
    <property type="entry name" value="DUF8212"/>
    <property type="match status" value="1"/>
</dbReference>
<comment type="caution">
    <text evidence="2">The sequence shown here is derived from an EMBL/GenBank/DDBJ whole genome shotgun (WGS) entry which is preliminary data.</text>
</comment>
<proteinExistence type="predicted"/>
<sequence>MRLLNTTTLEIKEFIEGQQEPYAILSHRWGYDEVVFQDLKRYYEAASQGLPTADSVTTAEGFLKIQNCCKQALEDGFRAELSEAINSMFRWYRNSAVCYVFMCDVPETSDKFADVGSSFYESKWFTRGWTLQELLAPSQLRFFNERWELLGQMTSRSDLCRIISSITRIPINFLTKRTPLSQACVAKKMSWASRRKTTREEDIAYCLLGIFDISMPLLYGEGAKAFTRLQEYIIQQTYDNSILAWGTLDPDFDPYSWRAAHTCDALAHTPADFEDCHDFEYLRHANPETPEFKTTNLGLQISLPVHMHQDGFFPNVGYVNRYYVGLDCFSWRFPGFFVGIGLQAGVDNESNFVRLSPHLTVKDRPRKRPWPRTIERPLRFRSFTIVKPPTTPMKWRTSPDVVFNVPDDFTWKIQYCHPDAKIERNGDQATDNSLEIWMNVRGIQTQREANSRFF</sequence>
<evidence type="ECO:0000313" key="2">
    <source>
        <dbReference type="EMBL" id="RWA12025.1"/>
    </source>
</evidence>